<evidence type="ECO:0000256" key="1">
    <source>
        <dbReference type="SAM" id="MobiDB-lite"/>
    </source>
</evidence>
<dbReference type="AlphaFoldDB" id="M0E3H5"/>
<dbReference type="RefSeq" id="WP_004046939.1">
    <property type="nucleotide sequence ID" value="NZ_AOJE01000012.1"/>
</dbReference>
<comment type="caution">
    <text evidence="3">The sequence shown here is derived from an EMBL/GenBank/DDBJ whole genome shotgun (WGS) entry which is preliminary data.</text>
</comment>
<protein>
    <recommendedName>
        <fullName evidence="5">SipW-cognate class signal peptide</fullName>
    </recommendedName>
</protein>
<feature type="transmembrane region" description="Helical" evidence="2">
    <location>
        <begin position="12"/>
        <end position="31"/>
    </location>
</feature>
<dbReference type="OrthoDB" id="307979at2157"/>
<evidence type="ECO:0000313" key="4">
    <source>
        <dbReference type="Proteomes" id="UP000011514"/>
    </source>
</evidence>
<keyword evidence="2" id="KW-1133">Transmembrane helix</keyword>
<dbReference type="Proteomes" id="UP000011514">
    <property type="component" value="Unassembled WGS sequence"/>
</dbReference>
<accession>M0E3H5</accession>
<keyword evidence="2" id="KW-0472">Membrane</keyword>
<keyword evidence="4" id="KW-1185">Reference proteome</keyword>
<reference evidence="3 4" key="1">
    <citation type="journal article" date="2014" name="PLoS Genet.">
        <title>Phylogenetically driven sequencing of extremely halophilic archaea reveals strategies for static and dynamic osmo-response.</title>
        <authorList>
            <person name="Becker E.A."/>
            <person name="Seitzer P.M."/>
            <person name="Tritt A."/>
            <person name="Larsen D."/>
            <person name="Krusor M."/>
            <person name="Yao A.I."/>
            <person name="Wu D."/>
            <person name="Madern D."/>
            <person name="Eisen J.A."/>
            <person name="Darling A.E."/>
            <person name="Facciotti M.T."/>
        </authorList>
    </citation>
    <scope>NUCLEOTIDE SEQUENCE [LARGE SCALE GENOMIC DNA]</scope>
    <source>
        <strain evidence="3 4">DSM 1137</strain>
    </source>
</reference>
<feature type="region of interest" description="Disordered" evidence="1">
    <location>
        <begin position="60"/>
        <end position="81"/>
    </location>
</feature>
<name>M0E3H5_9EURY</name>
<sequence>MTDLSINRRRLIGMLSGTGMAAFIGFGYATGDSIRYTYASSHSCDDYTLDAEWRETYTRNGETTLLEDTTPDGSGSEPDEPGLIRLNNVLPGDRGTVSFSLTADLANPDASDTVSPTLGISLTDRAENGLSDPEEAAGDTTETVGELQEYLQVTVWKNTGVLGLDALGADDLTQQITEPTISEGTLADVAGDTSNEVLGTIDATTDDDSVSVTLRWKFANDARVNETQTDSVTFALDIGCGGD</sequence>
<proteinExistence type="predicted"/>
<evidence type="ECO:0008006" key="5">
    <source>
        <dbReference type="Google" id="ProtNLM"/>
    </source>
</evidence>
<evidence type="ECO:0000313" key="3">
    <source>
        <dbReference type="EMBL" id="ELZ42350.1"/>
    </source>
</evidence>
<gene>
    <name evidence="3" type="ORF">C471_04905</name>
</gene>
<feature type="compositionally biased region" description="Polar residues" evidence="1">
    <location>
        <begin position="60"/>
        <end position="73"/>
    </location>
</feature>
<dbReference type="STRING" id="1227484.C471_04905"/>
<evidence type="ECO:0000256" key="2">
    <source>
        <dbReference type="SAM" id="Phobius"/>
    </source>
</evidence>
<organism evidence="3 4">
    <name type="scientific">Halorubrum saccharovorum DSM 1137</name>
    <dbReference type="NCBI Taxonomy" id="1227484"/>
    <lineage>
        <taxon>Archaea</taxon>
        <taxon>Methanobacteriati</taxon>
        <taxon>Methanobacteriota</taxon>
        <taxon>Stenosarchaea group</taxon>
        <taxon>Halobacteria</taxon>
        <taxon>Halobacteriales</taxon>
        <taxon>Haloferacaceae</taxon>
        <taxon>Halorubrum</taxon>
    </lineage>
</organism>
<dbReference type="EMBL" id="AOJE01000012">
    <property type="protein sequence ID" value="ELZ42350.1"/>
    <property type="molecule type" value="Genomic_DNA"/>
</dbReference>
<keyword evidence="2" id="KW-0812">Transmembrane</keyword>
<dbReference type="PATRIC" id="fig|1227484.4.peg.1007"/>